<dbReference type="OrthoDB" id="5689740at2"/>
<evidence type="ECO:0000256" key="9">
    <source>
        <dbReference type="NCBIfam" id="TIGR02209"/>
    </source>
</evidence>
<dbReference type="Proteomes" id="UP000254496">
    <property type="component" value="Unassembled WGS sequence"/>
</dbReference>
<dbReference type="EMBL" id="UGHF01000001">
    <property type="protein sequence ID" value="STO59922.1"/>
    <property type="molecule type" value="Genomic_DNA"/>
</dbReference>
<dbReference type="GO" id="GO:0032153">
    <property type="term" value="C:cell division site"/>
    <property type="evidence" value="ECO:0007669"/>
    <property type="project" value="UniProtKB-UniRule"/>
</dbReference>
<evidence type="ECO:0000256" key="8">
    <source>
        <dbReference type="HAMAP-Rule" id="MF_00910"/>
    </source>
</evidence>
<keyword evidence="3 8" id="KW-0132">Cell division</keyword>
<dbReference type="GO" id="GO:0005886">
    <property type="term" value="C:plasma membrane"/>
    <property type="evidence" value="ECO:0007669"/>
    <property type="project" value="UniProtKB-SubCell"/>
</dbReference>
<dbReference type="STRING" id="733.B0186_03395"/>
<keyword evidence="8" id="KW-0997">Cell inner membrane</keyword>
<evidence type="ECO:0000313" key="10">
    <source>
        <dbReference type="EMBL" id="STO59922.1"/>
    </source>
</evidence>
<dbReference type="InterPro" id="IPR011922">
    <property type="entry name" value="Cell_div_FtsL"/>
</dbReference>
<dbReference type="EMBL" id="UGHJ01000001">
    <property type="protein sequence ID" value="STO67620.1"/>
    <property type="molecule type" value="Genomic_DNA"/>
</dbReference>
<evidence type="ECO:0000256" key="2">
    <source>
        <dbReference type="ARBA" id="ARBA00022475"/>
    </source>
</evidence>
<keyword evidence="5 8" id="KW-1133">Transmembrane helix</keyword>
<dbReference type="PANTHER" id="PTHR37479:SF1">
    <property type="entry name" value="CELL DIVISION PROTEIN FTSL"/>
    <property type="match status" value="1"/>
</dbReference>
<dbReference type="GO" id="GO:0043093">
    <property type="term" value="P:FtsZ-dependent cytokinesis"/>
    <property type="evidence" value="ECO:0007669"/>
    <property type="project" value="UniProtKB-UniRule"/>
</dbReference>
<proteinExistence type="inferred from homology"/>
<evidence type="ECO:0000313" key="11">
    <source>
        <dbReference type="EMBL" id="STO67620.1"/>
    </source>
</evidence>
<accession>A0A1V4B2F0</accession>
<dbReference type="PANTHER" id="PTHR37479">
    <property type="entry name" value="CELL DIVISION PROTEIN FTSL"/>
    <property type="match status" value="1"/>
</dbReference>
<name>A0A1V4B2F0_9PAST</name>
<protein>
    <recommendedName>
        <fullName evidence="8 9">Cell division protein FtsL</fullName>
    </recommendedName>
</protein>
<dbReference type="AlphaFoldDB" id="A0A1V4B2F0"/>
<dbReference type="NCBIfam" id="TIGR02209">
    <property type="entry name" value="ftsL_broad"/>
    <property type="match status" value="1"/>
</dbReference>
<evidence type="ECO:0000256" key="6">
    <source>
        <dbReference type="ARBA" id="ARBA00023136"/>
    </source>
</evidence>
<feature type="transmembrane region" description="Helical" evidence="8">
    <location>
        <begin position="24"/>
        <end position="43"/>
    </location>
</feature>
<evidence type="ECO:0000256" key="5">
    <source>
        <dbReference type="ARBA" id="ARBA00022989"/>
    </source>
</evidence>
<reference evidence="12 13" key="1">
    <citation type="submission" date="2018-06" db="EMBL/GenBank/DDBJ databases">
        <authorList>
            <consortium name="Pathogen Informatics"/>
            <person name="Doyle S."/>
        </authorList>
    </citation>
    <scope>NUCLEOTIDE SEQUENCE [LARGE SCALE GENOMIC DNA]</scope>
    <source>
        <strain evidence="10 12">NCTC1659</strain>
        <strain evidence="11 13">NCTC8540</strain>
    </source>
</reference>
<dbReference type="Proteomes" id="UP000254329">
    <property type="component" value="Unassembled WGS sequence"/>
</dbReference>
<evidence type="ECO:0000256" key="3">
    <source>
        <dbReference type="ARBA" id="ARBA00022618"/>
    </source>
</evidence>
<dbReference type="HAMAP" id="MF_00910">
    <property type="entry name" value="FtsL"/>
    <property type="match status" value="1"/>
</dbReference>
<comment type="function">
    <text evidence="8">Essential cell division protein. May link together the upstream cell division proteins, which are predominantly cytoplasmic, with the downstream cell division proteins, which are predominantly periplasmic.</text>
</comment>
<keyword evidence="6 8" id="KW-0472">Membrane</keyword>
<comment type="similarity">
    <text evidence="8">Belongs to the FtsL family.</text>
</comment>
<evidence type="ECO:0000313" key="12">
    <source>
        <dbReference type="Proteomes" id="UP000254329"/>
    </source>
</evidence>
<comment type="subunit">
    <text evidence="8">Part of a complex composed of FtsB, FtsL and FtsQ.</text>
</comment>
<dbReference type="Pfam" id="PF04999">
    <property type="entry name" value="FtsL"/>
    <property type="match status" value="1"/>
</dbReference>
<evidence type="ECO:0000256" key="4">
    <source>
        <dbReference type="ARBA" id="ARBA00022692"/>
    </source>
</evidence>
<gene>
    <name evidence="8 10" type="primary">ftsL</name>
    <name evidence="10" type="ORF">NCTC1659_01187</name>
    <name evidence="11" type="ORF">NCTC8540_00082</name>
</gene>
<evidence type="ECO:0000256" key="7">
    <source>
        <dbReference type="ARBA" id="ARBA00023306"/>
    </source>
</evidence>
<comment type="subcellular location">
    <subcellularLocation>
        <location evidence="8">Cell inner membrane</location>
        <topology evidence="8">Single-pass type II membrane protein</topology>
    </subcellularLocation>
    <subcellularLocation>
        <location evidence="1">Cell membrane</location>
        <topology evidence="1">Single-pass type II membrane protein</topology>
    </subcellularLocation>
    <text evidence="8">Localizes to the division septum where it forms a ring structure.</text>
</comment>
<sequence>MARDFDRYPLHKVILEDLVSANKLLIILIILVVLSALGTVWLTHQTRILISEKGNLILENQSLEQEYLNLRLEEKTYSLHSRIEYLATQELKMKLVPAEQEVLIIE</sequence>
<dbReference type="RefSeq" id="WP_078217990.1">
    <property type="nucleotide sequence ID" value="NZ_MUXZ01000008.1"/>
</dbReference>
<keyword evidence="4 8" id="KW-0812">Transmembrane</keyword>
<keyword evidence="7 8" id="KW-0131">Cell cycle</keyword>
<keyword evidence="2 8" id="KW-1003">Cell membrane</keyword>
<keyword evidence="12" id="KW-1185">Reference proteome</keyword>
<organism evidence="10 12">
    <name type="scientific">Canicola haemoglobinophilus</name>
    <dbReference type="NCBI Taxonomy" id="733"/>
    <lineage>
        <taxon>Bacteria</taxon>
        <taxon>Pseudomonadati</taxon>
        <taxon>Pseudomonadota</taxon>
        <taxon>Gammaproteobacteria</taxon>
        <taxon>Pasteurellales</taxon>
        <taxon>Pasteurellaceae</taxon>
        <taxon>Canicola</taxon>
    </lineage>
</organism>
<evidence type="ECO:0000256" key="1">
    <source>
        <dbReference type="ARBA" id="ARBA00004401"/>
    </source>
</evidence>
<evidence type="ECO:0000313" key="13">
    <source>
        <dbReference type="Proteomes" id="UP000254496"/>
    </source>
</evidence>